<dbReference type="EMBL" id="QOVK01000004">
    <property type="protein sequence ID" value="RXG24015.1"/>
    <property type="molecule type" value="Genomic_DNA"/>
</dbReference>
<protein>
    <recommendedName>
        <fullName evidence="2">NADH:ubiquinone reductase (non-electrogenic)</fullName>
        <ecNumber evidence="2">1.6.5.9</ecNumber>
    </recommendedName>
</protein>
<keyword evidence="9" id="KW-1133">Transmembrane helix</keyword>
<keyword evidence="9" id="KW-0812">Transmembrane</keyword>
<evidence type="ECO:0000256" key="2">
    <source>
        <dbReference type="ARBA" id="ARBA00012637"/>
    </source>
</evidence>
<dbReference type="Pfam" id="PF07992">
    <property type="entry name" value="Pyr_redox_2"/>
    <property type="match status" value="1"/>
</dbReference>
<dbReference type="InterPro" id="IPR023753">
    <property type="entry name" value="FAD/NAD-binding_dom"/>
</dbReference>
<organism evidence="12 13">
    <name type="scientific">Leeuwenhoekiella polynyae</name>
    <dbReference type="NCBI Taxonomy" id="1550906"/>
    <lineage>
        <taxon>Bacteria</taxon>
        <taxon>Pseudomonadati</taxon>
        <taxon>Bacteroidota</taxon>
        <taxon>Flavobacteriia</taxon>
        <taxon>Flavobacteriales</taxon>
        <taxon>Flavobacteriaceae</taxon>
        <taxon>Leeuwenhoekiella</taxon>
    </lineage>
</organism>
<dbReference type="Pfam" id="PF22366">
    <property type="entry name" value="NDH2_C"/>
    <property type="match status" value="1"/>
</dbReference>
<name>A0A4Q0PBF3_9FLAO</name>
<dbReference type="RefSeq" id="WP_128765015.1">
    <property type="nucleotide sequence ID" value="NZ_JBHUOO010000047.1"/>
</dbReference>
<dbReference type="PANTHER" id="PTHR43706">
    <property type="entry name" value="NADH DEHYDROGENASE"/>
    <property type="match status" value="1"/>
</dbReference>
<evidence type="ECO:0000256" key="6">
    <source>
        <dbReference type="ARBA" id="ARBA00023002"/>
    </source>
</evidence>
<evidence type="ECO:0000256" key="3">
    <source>
        <dbReference type="ARBA" id="ARBA00022630"/>
    </source>
</evidence>
<keyword evidence="7" id="KW-0520">NAD</keyword>
<evidence type="ECO:0000256" key="1">
    <source>
        <dbReference type="ARBA" id="ARBA00005272"/>
    </source>
</evidence>
<dbReference type="Proteomes" id="UP000289859">
    <property type="component" value="Unassembled WGS sequence"/>
</dbReference>
<evidence type="ECO:0000256" key="5">
    <source>
        <dbReference type="ARBA" id="ARBA00022946"/>
    </source>
</evidence>
<evidence type="ECO:0000256" key="4">
    <source>
        <dbReference type="ARBA" id="ARBA00022827"/>
    </source>
</evidence>
<feature type="domain" description="External alternative NADH-ubiquinone oxidoreductase-like C-terminal" evidence="11">
    <location>
        <begin position="353"/>
        <end position="407"/>
    </location>
</feature>
<dbReference type="InterPro" id="IPR036188">
    <property type="entry name" value="FAD/NAD-bd_sf"/>
</dbReference>
<keyword evidence="4" id="KW-0274">FAD</keyword>
<proteinExistence type="inferred from homology"/>
<evidence type="ECO:0000313" key="12">
    <source>
        <dbReference type="EMBL" id="RXG24015.1"/>
    </source>
</evidence>
<evidence type="ECO:0000256" key="7">
    <source>
        <dbReference type="ARBA" id="ARBA00023027"/>
    </source>
</evidence>
<evidence type="ECO:0000313" key="13">
    <source>
        <dbReference type="Proteomes" id="UP000289859"/>
    </source>
</evidence>
<evidence type="ECO:0000256" key="8">
    <source>
        <dbReference type="ARBA" id="ARBA00047599"/>
    </source>
</evidence>
<dbReference type="PANTHER" id="PTHR43706:SF47">
    <property type="entry name" value="EXTERNAL NADH-UBIQUINONE OXIDOREDUCTASE 1, MITOCHONDRIAL-RELATED"/>
    <property type="match status" value="1"/>
</dbReference>
<dbReference type="InterPro" id="IPR045024">
    <property type="entry name" value="NDH-2"/>
</dbReference>
<evidence type="ECO:0000256" key="9">
    <source>
        <dbReference type="SAM" id="Phobius"/>
    </source>
</evidence>
<feature type="domain" description="FAD/NAD(P)-binding" evidence="10">
    <location>
        <begin position="10"/>
        <end position="329"/>
    </location>
</feature>
<reference evidence="12 13" key="1">
    <citation type="submission" date="2018-07" db="EMBL/GenBank/DDBJ databases">
        <title>Leeuwenhoekiella genomics.</title>
        <authorList>
            <person name="Tahon G."/>
            <person name="Willems A."/>
        </authorList>
    </citation>
    <scope>NUCLEOTIDE SEQUENCE [LARGE SCALE GENOMIC DNA]</scope>
    <source>
        <strain evidence="12 13">LMG 29608</strain>
    </source>
</reference>
<dbReference type="GO" id="GO:0050136">
    <property type="term" value="F:NADH dehydrogenase (quinone) (non-electrogenic) activity"/>
    <property type="evidence" value="ECO:0007669"/>
    <property type="project" value="UniProtKB-EC"/>
</dbReference>
<sequence length="431" mass="49095">MNIPDTKEPRIIIIGGGFGGMNLIKNLKRTGYQVVLIDKRNFHTFQPLLYQVSTSGLEPESIAYPLRKIIRKQKNMHFRLAEVNRIDTNLQKVRTDIGDLHYDHLIIATGTRTNFFGNKTIEENAIWMKSLPQALNIRSLMFENLEKANRTEDPAQRKELLRFVIAGAGPTGVELSGALAELKSNVLQADYPDMDTSEIEIHLIEGADRVLPPFSKQSSEKAQKFLEDMGVTIHLETFVGNYENNLVTTKGDLSFNTATFIWSAGVTGASIDGFEATSLLPKLNRYKVDVYNRVAGFQNIYAIGDIALMESEEYPKGHPQLAQPAIQQGKNLAKNFKKMLRGEKLNPFKYFDKGSMATIGRNKAVVDMGKIHFGGFFAWFIWMFIHLWFLVGFRNRMVTFFNWTYSYINYDKAARLIVRPFKQNKIIAEED</sequence>
<keyword evidence="13" id="KW-1185">Reference proteome</keyword>
<dbReference type="AlphaFoldDB" id="A0A4Q0PBF3"/>
<feature type="transmembrane region" description="Helical" evidence="9">
    <location>
        <begin position="371"/>
        <end position="391"/>
    </location>
</feature>
<evidence type="ECO:0000259" key="10">
    <source>
        <dbReference type="Pfam" id="PF07992"/>
    </source>
</evidence>
<comment type="caution">
    <text evidence="12">The sequence shown here is derived from an EMBL/GenBank/DDBJ whole genome shotgun (WGS) entry which is preliminary data.</text>
</comment>
<dbReference type="SUPFAM" id="SSF51905">
    <property type="entry name" value="FAD/NAD(P)-binding domain"/>
    <property type="match status" value="2"/>
</dbReference>
<evidence type="ECO:0000259" key="11">
    <source>
        <dbReference type="Pfam" id="PF22366"/>
    </source>
</evidence>
<dbReference type="PRINTS" id="PR00411">
    <property type="entry name" value="PNDRDTASEI"/>
</dbReference>
<keyword evidence="6" id="KW-0560">Oxidoreductase</keyword>
<keyword evidence="9" id="KW-0472">Membrane</keyword>
<accession>A0A4Q0PBF3</accession>
<dbReference type="PRINTS" id="PR00368">
    <property type="entry name" value="FADPNR"/>
</dbReference>
<dbReference type="OrthoDB" id="9781621at2"/>
<dbReference type="Gene3D" id="3.50.50.100">
    <property type="match status" value="1"/>
</dbReference>
<comment type="catalytic activity">
    <reaction evidence="8">
        <text>a quinone + NADH + H(+) = a quinol + NAD(+)</text>
        <dbReference type="Rhea" id="RHEA:46160"/>
        <dbReference type="ChEBI" id="CHEBI:15378"/>
        <dbReference type="ChEBI" id="CHEBI:24646"/>
        <dbReference type="ChEBI" id="CHEBI:57540"/>
        <dbReference type="ChEBI" id="CHEBI:57945"/>
        <dbReference type="ChEBI" id="CHEBI:132124"/>
        <dbReference type="EC" id="1.6.5.9"/>
    </reaction>
</comment>
<keyword evidence="3" id="KW-0285">Flavoprotein</keyword>
<gene>
    <name evidence="12" type="ORF">DSM02_1500</name>
</gene>
<dbReference type="EC" id="1.6.5.9" evidence="2"/>
<dbReference type="InterPro" id="IPR054585">
    <property type="entry name" value="NDH2-like_C"/>
</dbReference>
<comment type="similarity">
    <text evidence="1">Belongs to the NADH dehydrogenase family.</text>
</comment>
<keyword evidence="5" id="KW-0809">Transit peptide</keyword>